<dbReference type="Pfam" id="PF16757">
    <property type="entry name" value="Fucosidase_C"/>
    <property type="match status" value="1"/>
</dbReference>
<evidence type="ECO:0000313" key="10">
    <source>
        <dbReference type="Proteomes" id="UP001595699"/>
    </source>
</evidence>
<dbReference type="EMBL" id="JBHRZH010000006">
    <property type="protein sequence ID" value="MFC3760640.1"/>
    <property type="molecule type" value="Genomic_DNA"/>
</dbReference>
<dbReference type="InterPro" id="IPR016286">
    <property type="entry name" value="FUC_metazoa-typ"/>
</dbReference>
<evidence type="ECO:0000256" key="5">
    <source>
        <dbReference type="ARBA" id="ARBA00022801"/>
    </source>
</evidence>
<dbReference type="PANTHER" id="PTHR10030">
    <property type="entry name" value="ALPHA-L-FUCOSIDASE"/>
    <property type="match status" value="1"/>
</dbReference>
<evidence type="ECO:0000256" key="2">
    <source>
        <dbReference type="ARBA" id="ARBA00007951"/>
    </source>
</evidence>
<evidence type="ECO:0000256" key="4">
    <source>
        <dbReference type="ARBA" id="ARBA00022729"/>
    </source>
</evidence>
<evidence type="ECO:0000259" key="8">
    <source>
        <dbReference type="Pfam" id="PF16757"/>
    </source>
</evidence>
<evidence type="ECO:0000313" key="9">
    <source>
        <dbReference type="EMBL" id="MFC3760640.1"/>
    </source>
</evidence>
<dbReference type="Gene3D" id="2.60.40.1180">
    <property type="entry name" value="Golgi alpha-mannosidase II"/>
    <property type="match status" value="1"/>
</dbReference>
<dbReference type="SMART" id="SM00812">
    <property type="entry name" value="Alpha_L_fucos"/>
    <property type="match status" value="1"/>
</dbReference>
<evidence type="ECO:0000259" key="7">
    <source>
        <dbReference type="Pfam" id="PF01120"/>
    </source>
</evidence>
<keyword evidence="10" id="KW-1185">Reference proteome</keyword>
<protein>
    <recommendedName>
        <fullName evidence="3">alpha-L-fucosidase</fullName>
        <ecNumber evidence="3">3.2.1.51</ecNumber>
    </recommendedName>
</protein>
<proteinExistence type="inferred from homology"/>
<sequence>MATPTGGSRVSVKVCGATTASNPGRKPAHRHVVRLQPAGDRRELLTSEQLVHLLVDVVSQGGNLLLNVGPTGSGHLPREQERRLRDLGTWLEDNGRAIYGTTYWKRAKGLTTDGHDVRYTRSKDAVNAIVLGAPQGNTVDLDVKLADHAKVELLGGDGTLRWESSPQGTRISLPGRRNDQYALSLRLSPASAVTDPTA</sequence>
<dbReference type="EC" id="3.2.1.51" evidence="3"/>
<dbReference type="InterPro" id="IPR057739">
    <property type="entry name" value="Glyco_hydro_29_N"/>
</dbReference>
<dbReference type="SUPFAM" id="SSF51445">
    <property type="entry name" value="(Trans)glycosidases"/>
    <property type="match status" value="1"/>
</dbReference>
<dbReference type="InterPro" id="IPR017853">
    <property type="entry name" value="GH"/>
</dbReference>
<dbReference type="Proteomes" id="UP001595699">
    <property type="component" value="Unassembled WGS sequence"/>
</dbReference>
<feature type="domain" description="Alpha-L-fucosidase C-terminal" evidence="8">
    <location>
        <begin position="115"/>
        <end position="181"/>
    </location>
</feature>
<comment type="similarity">
    <text evidence="2">Belongs to the glycosyl hydrolase 29 family.</text>
</comment>
<dbReference type="InterPro" id="IPR031919">
    <property type="entry name" value="Fucosidase_C"/>
</dbReference>
<dbReference type="Gene3D" id="3.20.20.80">
    <property type="entry name" value="Glycosidases"/>
    <property type="match status" value="1"/>
</dbReference>
<accession>A0ABV7Y5V5</accession>
<comment type="function">
    <text evidence="1">Alpha-L-fucosidase is responsible for hydrolyzing the alpha-1,6-linked fucose joined to the reducing-end N-acetylglucosamine of the carbohydrate moieties of glycoproteins.</text>
</comment>
<reference evidence="10" key="1">
    <citation type="journal article" date="2019" name="Int. J. Syst. Evol. Microbiol.">
        <title>The Global Catalogue of Microorganisms (GCM) 10K type strain sequencing project: providing services to taxonomists for standard genome sequencing and annotation.</title>
        <authorList>
            <consortium name="The Broad Institute Genomics Platform"/>
            <consortium name="The Broad Institute Genome Sequencing Center for Infectious Disease"/>
            <person name="Wu L."/>
            <person name="Ma J."/>
        </authorList>
    </citation>
    <scope>NUCLEOTIDE SEQUENCE [LARGE SCALE GENOMIC DNA]</scope>
    <source>
        <strain evidence="10">CGMCC 4.7241</strain>
    </source>
</reference>
<organism evidence="9 10">
    <name type="scientific">Tenggerimyces flavus</name>
    <dbReference type="NCBI Taxonomy" id="1708749"/>
    <lineage>
        <taxon>Bacteria</taxon>
        <taxon>Bacillati</taxon>
        <taxon>Actinomycetota</taxon>
        <taxon>Actinomycetes</taxon>
        <taxon>Propionibacteriales</taxon>
        <taxon>Nocardioidaceae</taxon>
        <taxon>Tenggerimyces</taxon>
    </lineage>
</organism>
<dbReference type="InterPro" id="IPR000933">
    <property type="entry name" value="Glyco_hydro_29"/>
</dbReference>
<keyword evidence="5" id="KW-0378">Hydrolase</keyword>
<name>A0ABV7Y5V5_9ACTN</name>
<dbReference type="InterPro" id="IPR013780">
    <property type="entry name" value="Glyco_hydro_b"/>
</dbReference>
<dbReference type="RefSeq" id="WP_275577369.1">
    <property type="nucleotide sequence ID" value="NZ_JAFBCM010000001.1"/>
</dbReference>
<comment type="caution">
    <text evidence="9">The sequence shown here is derived from an EMBL/GenBank/DDBJ whole genome shotgun (WGS) entry which is preliminary data.</text>
</comment>
<evidence type="ECO:0000256" key="3">
    <source>
        <dbReference type="ARBA" id="ARBA00012662"/>
    </source>
</evidence>
<dbReference type="Pfam" id="PF01120">
    <property type="entry name" value="Alpha_L_fucos"/>
    <property type="match status" value="1"/>
</dbReference>
<dbReference type="PANTHER" id="PTHR10030:SF37">
    <property type="entry name" value="ALPHA-L-FUCOSIDASE-RELATED"/>
    <property type="match status" value="1"/>
</dbReference>
<evidence type="ECO:0000256" key="6">
    <source>
        <dbReference type="ARBA" id="ARBA00023295"/>
    </source>
</evidence>
<gene>
    <name evidence="9" type="ORF">ACFOUW_07310</name>
</gene>
<dbReference type="PRINTS" id="PR00741">
    <property type="entry name" value="GLHYDRLASE29"/>
</dbReference>
<keyword evidence="4" id="KW-0732">Signal</keyword>
<keyword evidence="6" id="KW-0326">Glycosidase</keyword>
<feature type="domain" description="Glycoside hydrolase family 29 N-terminal" evidence="7">
    <location>
        <begin position="42"/>
        <end position="95"/>
    </location>
</feature>
<evidence type="ECO:0000256" key="1">
    <source>
        <dbReference type="ARBA" id="ARBA00004071"/>
    </source>
</evidence>